<protein>
    <submittedName>
        <fullName evidence="2">Uncharacterized protein</fullName>
    </submittedName>
</protein>
<feature type="region of interest" description="Disordered" evidence="1">
    <location>
        <begin position="34"/>
        <end position="54"/>
    </location>
</feature>
<evidence type="ECO:0000313" key="3">
    <source>
        <dbReference type="Proteomes" id="UP001632038"/>
    </source>
</evidence>
<accession>A0ABD3C6Z5</accession>
<dbReference type="AlphaFoldDB" id="A0ABD3C6Z5"/>
<name>A0ABD3C6Z5_9LAMI</name>
<keyword evidence="3" id="KW-1185">Reference proteome</keyword>
<proteinExistence type="predicted"/>
<dbReference type="Proteomes" id="UP001632038">
    <property type="component" value="Unassembled WGS sequence"/>
</dbReference>
<sequence>MFLDCERRYFVVQVYHQDLLDYWPRGDNTHVDPHSPPVILKLDNNRNKTTSALG</sequence>
<comment type="caution">
    <text evidence="2">The sequence shown here is derived from an EMBL/GenBank/DDBJ whole genome shotgun (WGS) entry which is preliminary data.</text>
</comment>
<evidence type="ECO:0000256" key="1">
    <source>
        <dbReference type="SAM" id="MobiDB-lite"/>
    </source>
</evidence>
<gene>
    <name evidence="2" type="ORF">CASFOL_031564</name>
</gene>
<reference evidence="3" key="1">
    <citation type="journal article" date="2024" name="IScience">
        <title>Strigolactones Initiate the Formation of Haustorium-like Structures in Castilleja.</title>
        <authorList>
            <person name="Buerger M."/>
            <person name="Peterson D."/>
            <person name="Chory J."/>
        </authorList>
    </citation>
    <scope>NUCLEOTIDE SEQUENCE [LARGE SCALE GENOMIC DNA]</scope>
</reference>
<organism evidence="2 3">
    <name type="scientific">Castilleja foliolosa</name>
    <dbReference type="NCBI Taxonomy" id="1961234"/>
    <lineage>
        <taxon>Eukaryota</taxon>
        <taxon>Viridiplantae</taxon>
        <taxon>Streptophyta</taxon>
        <taxon>Embryophyta</taxon>
        <taxon>Tracheophyta</taxon>
        <taxon>Spermatophyta</taxon>
        <taxon>Magnoliopsida</taxon>
        <taxon>eudicotyledons</taxon>
        <taxon>Gunneridae</taxon>
        <taxon>Pentapetalae</taxon>
        <taxon>asterids</taxon>
        <taxon>lamiids</taxon>
        <taxon>Lamiales</taxon>
        <taxon>Orobanchaceae</taxon>
        <taxon>Pedicularideae</taxon>
        <taxon>Castillejinae</taxon>
        <taxon>Castilleja</taxon>
    </lineage>
</organism>
<dbReference type="EMBL" id="JAVIJP010000053">
    <property type="protein sequence ID" value="KAL3624896.1"/>
    <property type="molecule type" value="Genomic_DNA"/>
</dbReference>
<evidence type="ECO:0000313" key="2">
    <source>
        <dbReference type="EMBL" id="KAL3624896.1"/>
    </source>
</evidence>